<evidence type="ECO:0000256" key="3">
    <source>
        <dbReference type="ARBA" id="ARBA00018787"/>
    </source>
</evidence>
<dbReference type="NCBIfam" id="TIGR03544">
    <property type="entry name" value="DivI1A_domain"/>
    <property type="match status" value="2"/>
</dbReference>
<proteinExistence type="inferred from homology"/>
<dbReference type="Gene3D" id="6.10.250.660">
    <property type="match status" value="2"/>
</dbReference>
<gene>
    <name evidence="9" type="ORF">JOM49_000364</name>
</gene>
<dbReference type="InterPro" id="IPR019933">
    <property type="entry name" value="DivIVA_domain"/>
</dbReference>
<dbReference type="InterPro" id="IPR007793">
    <property type="entry name" value="DivIVA_fam"/>
</dbReference>
<evidence type="ECO:0000256" key="5">
    <source>
        <dbReference type="ARBA" id="ARBA00022618"/>
    </source>
</evidence>
<comment type="similarity">
    <text evidence="2">Belongs to the DivIVA family.</text>
</comment>
<sequence length="117" mass="13042">MMVLTAADVLTIRFQRAPIGSRGYSETAVDDFLDRVAKTLDGQDHLTAAQVHEAAFGKPPLGKRGYDQQEVDAFLRQVESTLAAREGWTPHAPTNAYIAPALEHSHTRKSLWRRVRS</sequence>
<protein>
    <recommendedName>
        <fullName evidence="3">Cell wall synthesis protein Wag31</fullName>
    </recommendedName>
    <alternativeName>
        <fullName evidence="8">Antigen 84</fullName>
    </alternativeName>
</protein>
<evidence type="ECO:0000313" key="9">
    <source>
        <dbReference type="EMBL" id="MBP2178838.1"/>
    </source>
</evidence>
<evidence type="ECO:0000256" key="1">
    <source>
        <dbReference type="ARBA" id="ARBA00004496"/>
    </source>
</evidence>
<dbReference type="PANTHER" id="PTHR35794:SF2">
    <property type="entry name" value="CELL DIVISION PROTEIN DIVIVA"/>
    <property type="match status" value="1"/>
</dbReference>
<keyword evidence="4" id="KW-0963">Cytoplasm</keyword>
<dbReference type="RefSeq" id="WP_372443958.1">
    <property type="nucleotide sequence ID" value="NZ_JAGGMS010000001.1"/>
</dbReference>
<name>A0ABS4PJ04_9PSEU</name>
<accession>A0ABS4PJ04</accession>
<organism evidence="9 10">
    <name type="scientific">Amycolatopsis magusensis</name>
    <dbReference type="NCBI Taxonomy" id="882444"/>
    <lineage>
        <taxon>Bacteria</taxon>
        <taxon>Bacillati</taxon>
        <taxon>Actinomycetota</taxon>
        <taxon>Actinomycetes</taxon>
        <taxon>Pseudonocardiales</taxon>
        <taxon>Pseudonocardiaceae</taxon>
        <taxon>Amycolatopsis</taxon>
    </lineage>
</organism>
<dbReference type="Proteomes" id="UP000741013">
    <property type="component" value="Unassembled WGS sequence"/>
</dbReference>
<reference evidence="9 10" key="1">
    <citation type="submission" date="2021-03" db="EMBL/GenBank/DDBJ databases">
        <title>Sequencing the genomes of 1000 actinobacteria strains.</title>
        <authorList>
            <person name="Klenk H.-P."/>
        </authorList>
    </citation>
    <scope>NUCLEOTIDE SEQUENCE [LARGE SCALE GENOMIC DNA]</scope>
    <source>
        <strain evidence="9 10">DSM 45510</strain>
    </source>
</reference>
<keyword evidence="7" id="KW-0131">Cell cycle</keyword>
<comment type="subcellular location">
    <subcellularLocation>
        <location evidence="1">Cytoplasm</location>
    </subcellularLocation>
</comment>
<dbReference type="EMBL" id="JAGGMS010000001">
    <property type="protein sequence ID" value="MBP2178838.1"/>
    <property type="molecule type" value="Genomic_DNA"/>
</dbReference>
<evidence type="ECO:0000313" key="10">
    <source>
        <dbReference type="Proteomes" id="UP000741013"/>
    </source>
</evidence>
<evidence type="ECO:0000256" key="2">
    <source>
        <dbReference type="ARBA" id="ARBA00009008"/>
    </source>
</evidence>
<comment type="caution">
    <text evidence="9">The sequence shown here is derived from an EMBL/GenBank/DDBJ whole genome shotgun (WGS) entry which is preliminary data.</text>
</comment>
<keyword evidence="10" id="KW-1185">Reference proteome</keyword>
<keyword evidence="6" id="KW-0175">Coiled coil</keyword>
<dbReference type="PANTHER" id="PTHR35794">
    <property type="entry name" value="CELL DIVISION PROTEIN DIVIVA"/>
    <property type="match status" value="1"/>
</dbReference>
<evidence type="ECO:0000256" key="7">
    <source>
        <dbReference type="ARBA" id="ARBA00023306"/>
    </source>
</evidence>
<evidence type="ECO:0000256" key="4">
    <source>
        <dbReference type="ARBA" id="ARBA00022490"/>
    </source>
</evidence>
<evidence type="ECO:0000256" key="6">
    <source>
        <dbReference type="ARBA" id="ARBA00023054"/>
    </source>
</evidence>
<keyword evidence="5" id="KW-0132">Cell division</keyword>
<evidence type="ECO:0000256" key="8">
    <source>
        <dbReference type="ARBA" id="ARBA00031737"/>
    </source>
</evidence>